<gene>
    <name evidence="1" type="ORF">AVEN_137742_1</name>
</gene>
<accession>A0A4Y2NY89</accession>
<dbReference type="OrthoDB" id="10055784at2759"/>
<reference evidence="1 2" key="1">
    <citation type="journal article" date="2019" name="Sci. Rep.">
        <title>Orb-weaving spider Araneus ventricosus genome elucidates the spidroin gene catalogue.</title>
        <authorList>
            <person name="Kono N."/>
            <person name="Nakamura H."/>
            <person name="Ohtoshi R."/>
            <person name="Moran D.A.P."/>
            <person name="Shinohara A."/>
            <person name="Yoshida Y."/>
            <person name="Fujiwara M."/>
            <person name="Mori M."/>
            <person name="Tomita M."/>
            <person name="Arakawa K."/>
        </authorList>
    </citation>
    <scope>NUCLEOTIDE SEQUENCE [LARGE SCALE GENOMIC DNA]</scope>
</reference>
<protein>
    <submittedName>
        <fullName evidence="1">Uncharacterized protein</fullName>
    </submittedName>
</protein>
<sequence>MVQYAYMRRKNKLSHLSADNFRFRVTRKAGSPNAAGLSASFLAATAGAQILWELDSLGVNDRGDLSRSDESLIDLFEKDLKFENGRYETKLLCSEELERNYSQAKKRFDELGKGFSKINGLRVNIRK</sequence>
<dbReference type="EMBL" id="BGPR01010161">
    <property type="protein sequence ID" value="GBN44585.1"/>
    <property type="molecule type" value="Genomic_DNA"/>
</dbReference>
<comment type="caution">
    <text evidence="1">The sequence shown here is derived from an EMBL/GenBank/DDBJ whole genome shotgun (WGS) entry which is preliminary data.</text>
</comment>
<evidence type="ECO:0000313" key="2">
    <source>
        <dbReference type="Proteomes" id="UP000499080"/>
    </source>
</evidence>
<proteinExistence type="predicted"/>
<evidence type="ECO:0000313" key="1">
    <source>
        <dbReference type="EMBL" id="GBN44585.1"/>
    </source>
</evidence>
<dbReference type="Proteomes" id="UP000499080">
    <property type="component" value="Unassembled WGS sequence"/>
</dbReference>
<organism evidence="1 2">
    <name type="scientific">Araneus ventricosus</name>
    <name type="common">Orbweaver spider</name>
    <name type="synonym">Epeira ventricosa</name>
    <dbReference type="NCBI Taxonomy" id="182803"/>
    <lineage>
        <taxon>Eukaryota</taxon>
        <taxon>Metazoa</taxon>
        <taxon>Ecdysozoa</taxon>
        <taxon>Arthropoda</taxon>
        <taxon>Chelicerata</taxon>
        <taxon>Arachnida</taxon>
        <taxon>Araneae</taxon>
        <taxon>Araneomorphae</taxon>
        <taxon>Entelegynae</taxon>
        <taxon>Araneoidea</taxon>
        <taxon>Araneidae</taxon>
        <taxon>Araneus</taxon>
    </lineage>
</organism>
<keyword evidence="2" id="KW-1185">Reference proteome</keyword>
<dbReference type="AlphaFoldDB" id="A0A4Y2NY89"/>
<name>A0A4Y2NY89_ARAVE</name>